<dbReference type="Gene3D" id="2.130.10.10">
    <property type="entry name" value="YVTN repeat-like/Quinoprotein amine dehydrogenase"/>
    <property type="match status" value="1"/>
</dbReference>
<reference evidence="2 3" key="1">
    <citation type="submission" date="2022-04" db="EMBL/GenBank/DDBJ databases">
        <title>Positive selection, recombination, and allopatry shape intraspecific diversity of widespread and dominant cyanobacteria.</title>
        <authorList>
            <person name="Wei J."/>
            <person name="Shu W."/>
            <person name="Hu C."/>
        </authorList>
    </citation>
    <scope>NUCLEOTIDE SEQUENCE [LARGE SCALE GENOMIC DNA]</scope>
    <source>
        <strain evidence="2 3">GB2-A4</strain>
    </source>
</reference>
<dbReference type="EMBL" id="JAMPKM010000009">
    <property type="protein sequence ID" value="MEP0818621.1"/>
    <property type="molecule type" value="Genomic_DNA"/>
</dbReference>
<dbReference type="PROSITE" id="PS50082">
    <property type="entry name" value="WD_REPEATS_2"/>
    <property type="match status" value="1"/>
</dbReference>
<dbReference type="SMART" id="SM00320">
    <property type="entry name" value="WD40"/>
    <property type="match status" value="1"/>
</dbReference>
<comment type="caution">
    <text evidence="2">The sequence shown here is derived from an EMBL/GenBank/DDBJ whole genome shotgun (WGS) entry which is preliminary data.</text>
</comment>
<gene>
    <name evidence="2" type="ORF">NC998_16095</name>
</gene>
<dbReference type="RefSeq" id="WP_313930254.1">
    <property type="nucleotide sequence ID" value="NZ_JAMPKM010000009.1"/>
</dbReference>
<proteinExistence type="predicted"/>
<evidence type="ECO:0008006" key="4">
    <source>
        <dbReference type="Google" id="ProtNLM"/>
    </source>
</evidence>
<sequence>MALEHFFKVLQNTQGGHVWPVVAIAFSPKGQLLATGGDDRTIKLWHVNTGQLMLTVDA</sequence>
<evidence type="ECO:0000256" key="1">
    <source>
        <dbReference type="PROSITE-ProRule" id="PRU00221"/>
    </source>
</evidence>
<name>A0ABV0JA16_9CYAN</name>
<keyword evidence="1" id="KW-0853">WD repeat</keyword>
<dbReference type="InterPro" id="IPR001680">
    <property type="entry name" value="WD40_rpt"/>
</dbReference>
<dbReference type="Proteomes" id="UP001464891">
    <property type="component" value="Unassembled WGS sequence"/>
</dbReference>
<organism evidence="2 3">
    <name type="scientific">Trichocoleus desertorum GB2-A4</name>
    <dbReference type="NCBI Taxonomy" id="2933944"/>
    <lineage>
        <taxon>Bacteria</taxon>
        <taxon>Bacillati</taxon>
        <taxon>Cyanobacteriota</taxon>
        <taxon>Cyanophyceae</taxon>
        <taxon>Leptolyngbyales</taxon>
        <taxon>Trichocoleusaceae</taxon>
        <taxon>Trichocoleus</taxon>
    </lineage>
</organism>
<dbReference type="InterPro" id="IPR036322">
    <property type="entry name" value="WD40_repeat_dom_sf"/>
</dbReference>
<dbReference type="PROSITE" id="PS50294">
    <property type="entry name" value="WD_REPEATS_REGION"/>
    <property type="match status" value="1"/>
</dbReference>
<keyword evidence="3" id="KW-1185">Reference proteome</keyword>
<dbReference type="InterPro" id="IPR015943">
    <property type="entry name" value="WD40/YVTN_repeat-like_dom_sf"/>
</dbReference>
<accession>A0ABV0JA16</accession>
<evidence type="ECO:0000313" key="3">
    <source>
        <dbReference type="Proteomes" id="UP001464891"/>
    </source>
</evidence>
<evidence type="ECO:0000313" key="2">
    <source>
        <dbReference type="EMBL" id="MEP0818621.1"/>
    </source>
</evidence>
<dbReference type="SUPFAM" id="SSF50978">
    <property type="entry name" value="WD40 repeat-like"/>
    <property type="match status" value="1"/>
</dbReference>
<feature type="repeat" description="WD" evidence="1">
    <location>
        <begin position="14"/>
        <end position="55"/>
    </location>
</feature>
<protein>
    <recommendedName>
        <fullName evidence="4">WD40 repeat domain-containing protein</fullName>
    </recommendedName>
</protein>
<dbReference type="Pfam" id="PF00400">
    <property type="entry name" value="WD40"/>
    <property type="match status" value="1"/>
</dbReference>